<dbReference type="AlphaFoldDB" id="A0A919FJU9"/>
<protein>
    <submittedName>
        <fullName evidence="2">Uncharacterized protein</fullName>
    </submittedName>
</protein>
<sequence>MHRRGGQAGGLAQVRVAHPAVLKEQLNDALVEILHKAQTYCPADPPADTAAESTPPASTDTHPRPLPRGPARPRVTTARAGRTSTF</sequence>
<comment type="caution">
    <text evidence="2">The sequence shown here is derived from an EMBL/GenBank/DDBJ whole genome shotgun (WGS) entry which is preliminary data.</text>
</comment>
<keyword evidence="3" id="KW-1185">Reference proteome</keyword>
<evidence type="ECO:0000313" key="3">
    <source>
        <dbReference type="Proteomes" id="UP000617734"/>
    </source>
</evidence>
<dbReference type="EMBL" id="BNBO01000007">
    <property type="protein sequence ID" value="GHH66156.1"/>
    <property type="molecule type" value="Genomic_DNA"/>
</dbReference>
<gene>
    <name evidence="2" type="ORF">GCM10018781_19590</name>
</gene>
<name>A0A919FJU9_9ACTN</name>
<reference evidence="2" key="2">
    <citation type="submission" date="2020-09" db="EMBL/GenBank/DDBJ databases">
        <authorList>
            <person name="Sun Q."/>
            <person name="Ohkuma M."/>
        </authorList>
    </citation>
    <scope>NUCLEOTIDE SEQUENCE</scope>
    <source>
        <strain evidence="2">JCM 4646</strain>
    </source>
</reference>
<proteinExistence type="predicted"/>
<dbReference type="Proteomes" id="UP000617734">
    <property type="component" value="Unassembled WGS sequence"/>
</dbReference>
<evidence type="ECO:0000256" key="1">
    <source>
        <dbReference type="SAM" id="MobiDB-lite"/>
    </source>
</evidence>
<reference evidence="2" key="1">
    <citation type="journal article" date="2014" name="Int. J. Syst. Evol. Microbiol.">
        <title>Complete genome sequence of Corynebacterium casei LMG S-19264T (=DSM 44701T), isolated from a smear-ripened cheese.</title>
        <authorList>
            <consortium name="US DOE Joint Genome Institute (JGI-PGF)"/>
            <person name="Walter F."/>
            <person name="Albersmeier A."/>
            <person name="Kalinowski J."/>
            <person name="Ruckert C."/>
        </authorList>
    </citation>
    <scope>NUCLEOTIDE SEQUENCE</scope>
    <source>
        <strain evidence="2">JCM 4646</strain>
    </source>
</reference>
<feature type="region of interest" description="Disordered" evidence="1">
    <location>
        <begin position="41"/>
        <end position="86"/>
    </location>
</feature>
<accession>A0A919FJU9</accession>
<feature type="compositionally biased region" description="Polar residues" evidence="1">
    <location>
        <begin position="51"/>
        <end position="60"/>
    </location>
</feature>
<organism evidence="2 3">
    <name type="scientific">Kitasatospora indigofera</name>
    <dbReference type="NCBI Taxonomy" id="67307"/>
    <lineage>
        <taxon>Bacteria</taxon>
        <taxon>Bacillati</taxon>
        <taxon>Actinomycetota</taxon>
        <taxon>Actinomycetes</taxon>
        <taxon>Kitasatosporales</taxon>
        <taxon>Streptomycetaceae</taxon>
        <taxon>Kitasatospora</taxon>
    </lineage>
</organism>
<evidence type="ECO:0000313" key="2">
    <source>
        <dbReference type="EMBL" id="GHH66156.1"/>
    </source>
</evidence>